<keyword evidence="4 8" id="KW-0732">Signal</keyword>
<organism evidence="9 10">
    <name type="scientific">Solimonas marina</name>
    <dbReference type="NCBI Taxonomy" id="2714601"/>
    <lineage>
        <taxon>Bacteria</taxon>
        <taxon>Pseudomonadati</taxon>
        <taxon>Pseudomonadota</taxon>
        <taxon>Gammaproteobacteria</taxon>
        <taxon>Nevskiales</taxon>
        <taxon>Nevskiaceae</taxon>
        <taxon>Solimonas</taxon>
    </lineage>
</organism>
<dbReference type="GO" id="GO:0030600">
    <property type="term" value="F:feruloyl esterase activity"/>
    <property type="evidence" value="ECO:0007669"/>
    <property type="project" value="InterPro"/>
</dbReference>
<evidence type="ECO:0008006" key="11">
    <source>
        <dbReference type="Google" id="ProtNLM"/>
    </source>
</evidence>
<dbReference type="PANTHER" id="PTHR38050">
    <property type="match status" value="1"/>
</dbReference>
<gene>
    <name evidence="9" type="ORF">G7Y82_03670</name>
</gene>
<dbReference type="PANTHER" id="PTHR38050:SF2">
    <property type="entry name" value="FERULOYL ESTERASE C-RELATED"/>
    <property type="match status" value="1"/>
</dbReference>
<evidence type="ECO:0000256" key="2">
    <source>
        <dbReference type="ARBA" id="ARBA00022525"/>
    </source>
</evidence>
<keyword evidence="3" id="KW-0858">Xylan degradation</keyword>
<dbReference type="RefSeq" id="WP_168146675.1">
    <property type="nucleotide sequence ID" value="NZ_JAAVXB010000002.1"/>
</dbReference>
<dbReference type="InterPro" id="IPR010126">
    <property type="entry name" value="Esterase_phb"/>
</dbReference>
<dbReference type="Pfam" id="PF10503">
    <property type="entry name" value="Esterase_PHB"/>
    <property type="match status" value="1"/>
</dbReference>
<evidence type="ECO:0000256" key="8">
    <source>
        <dbReference type="SAM" id="SignalP"/>
    </source>
</evidence>
<keyword evidence="5" id="KW-0378">Hydrolase</keyword>
<sequence length="323" mass="34808">MSVLNSRTRRRRRRARAAVMLMLLAALVGAVAYAGDDDSTEVDLQQGDLGRHYQLYVPPGSAPAGGRPLIVALHGGLGTGAIMETQSGLDRIADSHNVVIAYPDGVGRAWNAGSCCGRPMDEHIDDVAFVRQVITDVERRTPIDHSRVYGTGFSNGAMLLHRIVCEAPDTFTAVAAVSGGVMVQDCSTRHPVPALLIQGRADKRIPWNGGTFRGTFRPSMQTVVGEFGRRNGCSNDADEIYDADGVQCHKLQKCASGDGVEWCGLQGVGHQWPGGKTYLRFLLGDNNERFSASQHIWTFFSQYRGPTSEAAPAAAGTNGKPQR</sequence>
<dbReference type="SUPFAM" id="SSF53474">
    <property type="entry name" value="alpha/beta-Hydrolases"/>
    <property type="match status" value="1"/>
</dbReference>
<comment type="caution">
    <text evidence="9">The sequence shown here is derived from an EMBL/GenBank/DDBJ whole genome shotgun (WGS) entry which is preliminary data.</text>
</comment>
<name>A0A969W7N6_9GAMM</name>
<dbReference type="InterPro" id="IPR043595">
    <property type="entry name" value="FaeB/C/D"/>
</dbReference>
<dbReference type="Proteomes" id="UP000653472">
    <property type="component" value="Unassembled WGS sequence"/>
</dbReference>
<evidence type="ECO:0000313" key="9">
    <source>
        <dbReference type="EMBL" id="NKF21404.1"/>
    </source>
</evidence>
<keyword evidence="6" id="KW-0119">Carbohydrate metabolism</keyword>
<evidence type="ECO:0000256" key="5">
    <source>
        <dbReference type="ARBA" id="ARBA00022801"/>
    </source>
</evidence>
<protein>
    <recommendedName>
        <fullName evidence="11">Polyhydroxybutyrate depolymerase</fullName>
    </recommendedName>
</protein>
<keyword evidence="2" id="KW-0964">Secreted</keyword>
<evidence type="ECO:0000313" key="10">
    <source>
        <dbReference type="Proteomes" id="UP000653472"/>
    </source>
</evidence>
<evidence type="ECO:0000256" key="6">
    <source>
        <dbReference type="ARBA" id="ARBA00023277"/>
    </source>
</evidence>
<dbReference type="GO" id="GO:0045493">
    <property type="term" value="P:xylan catabolic process"/>
    <property type="evidence" value="ECO:0007669"/>
    <property type="project" value="UniProtKB-KW"/>
</dbReference>
<reference evidence="9" key="1">
    <citation type="submission" date="2020-03" db="EMBL/GenBank/DDBJ databases">
        <title>Solimonas marina sp. nov., isolated from deep seawater of the Pacific Ocean.</title>
        <authorList>
            <person name="Liu X."/>
            <person name="Lai Q."/>
            <person name="Sun F."/>
            <person name="Gai Y."/>
            <person name="Li G."/>
            <person name="Shao Z."/>
        </authorList>
    </citation>
    <scope>NUCLEOTIDE SEQUENCE</scope>
    <source>
        <strain evidence="9">C16B3</strain>
    </source>
</reference>
<proteinExistence type="predicted"/>
<feature type="signal peptide" evidence="8">
    <location>
        <begin position="1"/>
        <end position="34"/>
    </location>
</feature>
<keyword evidence="10" id="KW-1185">Reference proteome</keyword>
<evidence type="ECO:0000256" key="1">
    <source>
        <dbReference type="ARBA" id="ARBA00004613"/>
    </source>
</evidence>
<keyword evidence="7" id="KW-0624">Polysaccharide degradation</keyword>
<evidence type="ECO:0000256" key="4">
    <source>
        <dbReference type="ARBA" id="ARBA00022729"/>
    </source>
</evidence>
<comment type="subcellular location">
    <subcellularLocation>
        <location evidence="1">Secreted</location>
    </subcellularLocation>
</comment>
<accession>A0A969W7N6</accession>
<evidence type="ECO:0000256" key="3">
    <source>
        <dbReference type="ARBA" id="ARBA00022651"/>
    </source>
</evidence>
<evidence type="ECO:0000256" key="7">
    <source>
        <dbReference type="ARBA" id="ARBA00023326"/>
    </source>
</evidence>
<dbReference type="Gene3D" id="3.40.50.1820">
    <property type="entry name" value="alpha/beta hydrolase"/>
    <property type="match status" value="1"/>
</dbReference>
<dbReference type="GO" id="GO:0005576">
    <property type="term" value="C:extracellular region"/>
    <property type="evidence" value="ECO:0007669"/>
    <property type="project" value="UniProtKB-SubCell"/>
</dbReference>
<dbReference type="EMBL" id="JAAVXB010000002">
    <property type="protein sequence ID" value="NKF21404.1"/>
    <property type="molecule type" value="Genomic_DNA"/>
</dbReference>
<dbReference type="InterPro" id="IPR029058">
    <property type="entry name" value="AB_hydrolase_fold"/>
</dbReference>
<dbReference type="AlphaFoldDB" id="A0A969W7N6"/>
<feature type="chain" id="PRO_5037109627" description="Polyhydroxybutyrate depolymerase" evidence="8">
    <location>
        <begin position="35"/>
        <end position="323"/>
    </location>
</feature>